<dbReference type="EMBL" id="CP047394">
    <property type="protein sequence ID" value="QHE62685.1"/>
    <property type="molecule type" value="Genomic_DNA"/>
</dbReference>
<protein>
    <submittedName>
        <fullName evidence="1">Uncharacterized protein</fullName>
    </submittedName>
</protein>
<evidence type="ECO:0000313" key="2">
    <source>
        <dbReference type="Proteomes" id="UP000465062"/>
    </source>
</evidence>
<dbReference type="Proteomes" id="UP000465062">
    <property type="component" value="Chromosome"/>
</dbReference>
<proteinExistence type="predicted"/>
<name>A0A6I6UIF8_9BACI</name>
<reference evidence="1 2" key="1">
    <citation type="submission" date="2019-06" db="EMBL/GenBank/DDBJ databases">
        <title>An operon consisting of a P-type ATPase gene and a transcriptional regular gene given the different cadmium resistance in Bacillus vietamensis 151-6 and Bacillus marisflavi 151-25.</title>
        <authorList>
            <person name="Yu X."/>
        </authorList>
    </citation>
    <scope>NUCLEOTIDE SEQUENCE [LARGE SCALE GENOMIC DNA]</scope>
    <source>
        <strain evidence="1 2">151-6</strain>
    </source>
</reference>
<organism evidence="1 2">
    <name type="scientific">Rossellomorea vietnamensis</name>
    <dbReference type="NCBI Taxonomy" id="218284"/>
    <lineage>
        <taxon>Bacteria</taxon>
        <taxon>Bacillati</taxon>
        <taxon>Bacillota</taxon>
        <taxon>Bacilli</taxon>
        <taxon>Bacillales</taxon>
        <taxon>Bacillaceae</taxon>
        <taxon>Rossellomorea</taxon>
    </lineage>
</organism>
<evidence type="ECO:0000313" key="1">
    <source>
        <dbReference type="EMBL" id="QHE62685.1"/>
    </source>
</evidence>
<sequence>MKYNLGDIVEYEDELYTIFWIYDSEYVELDSDEKKCVLAKVEELRLVKAK</sequence>
<gene>
    <name evidence="1" type="ORF">FHE72_17875</name>
</gene>
<dbReference type="KEGG" id="bvq:FHE72_17875"/>
<dbReference type="RefSeq" id="WP_159362571.1">
    <property type="nucleotide sequence ID" value="NZ_CP047394.1"/>
</dbReference>
<dbReference type="AlphaFoldDB" id="A0A6I6UIF8"/>
<accession>A0A6I6UIF8</accession>